<accession>A0ABM3N728</accession>
<dbReference type="PROSITE" id="PS50279">
    <property type="entry name" value="BPTI_KUNITZ_2"/>
    <property type="match status" value="1"/>
</dbReference>
<dbReference type="InterPro" id="IPR036880">
    <property type="entry name" value="Kunitz_BPTI_sf"/>
</dbReference>
<dbReference type="CDD" id="cd00109">
    <property type="entry name" value="Kunitz-type"/>
    <property type="match status" value="1"/>
</dbReference>
<sequence>MPLDQQTSASQSNDALCQYYYNAQLDQCQLFTYSGCGKNKNNFNMLLDCERHCKEASYMGLQDINSSTFCTLQPNSGVCMALFTNFLYVVCGMGGNQNRFRTMEECHRHCCKTHML</sequence>
<evidence type="ECO:0000256" key="2">
    <source>
        <dbReference type="ARBA" id="ARBA00022525"/>
    </source>
</evidence>
<keyword evidence="5" id="KW-0722">Serine protease inhibitor</keyword>
<dbReference type="PANTHER" id="PTHR10083:SF217">
    <property type="entry name" value="BOOPHILIN-H2"/>
    <property type="match status" value="1"/>
</dbReference>
<dbReference type="InterPro" id="IPR002223">
    <property type="entry name" value="Kunitz_BPTI"/>
</dbReference>
<dbReference type="PRINTS" id="PR00759">
    <property type="entry name" value="BASICPTASE"/>
</dbReference>
<keyword evidence="8" id="KW-1185">Reference proteome</keyword>
<proteinExistence type="predicted"/>
<dbReference type="SUPFAM" id="SSF57362">
    <property type="entry name" value="BPTI-like"/>
    <property type="match status" value="2"/>
</dbReference>
<dbReference type="PROSITE" id="PS00280">
    <property type="entry name" value="BPTI_KUNITZ_1"/>
    <property type="match status" value="1"/>
</dbReference>
<keyword evidence="2" id="KW-0964">Secreted</keyword>
<evidence type="ECO:0000259" key="7">
    <source>
        <dbReference type="PROSITE" id="PS50279"/>
    </source>
</evidence>
<dbReference type="RefSeq" id="XP_052759366.1">
    <property type="nucleotide sequence ID" value="XM_052903406.1"/>
</dbReference>
<comment type="subcellular location">
    <subcellularLocation>
        <location evidence="1">Secreted</location>
    </subcellularLocation>
</comment>
<feature type="domain" description="BPTI/Kunitz inhibitor" evidence="7">
    <location>
        <begin position="1"/>
        <end position="53"/>
    </location>
</feature>
<keyword evidence="6" id="KW-1015">Disulfide bond</keyword>
<organism evidence="8 9">
    <name type="scientific">Galleria mellonella</name>
    <name type="common">Greater wax moth</name>
    <dbReference type="NCBI Taxonomy" id="7137"/>
    <lineage>
        <taxon>Eukaryota</taxon>
        <taxon>Metazoa</taxon>
        <taxon>Ecdysozoa</taxon>
        <taxon>Arthropoda</taxon>
        <taxon>Hexapoda</taxon>
        <taxon>Insecta</taxon>
        <taxon>Pterygota</taxon>
        <taxon>Neoptera</taxon>
        <taxon>Endopterygota</taxon>
        <taxon>Lepidoptera</taxon>
        <taxon>Glossata</taxon>
        <taxon>Ditrysia</taxon>
        <taxon>Pyraloidea</taxon>
        <taxon>Pyralidae</taxon>
        <taxon>Galleriinae</taxon>
        <taxon>Galleria</taxon>
    </lineage>
</organism>
<dbReference type="SMART" id="SM00131">
    <property type="entry name" value="KU"/>
    <property type="match status" value="2"/>
</dbReference>
<dbReference type="Proteomes" id="UP001652740">
    <property type="component" value="Unplaced"/>
</dbReference>
<evidence type="ECO:0000313" key="8">
    <source>
        <dbReference type="Proteomes" id="UP001652740"/>
    </source>
</evidence>
<dbReference type="GeneID" id="128202587"/>
<dbReference type="GO" id="GO:0030414">
    <property type="term" value="F:peptidase inhibitor activity"/>
    <property type="evidence" value="ECO:0007669"/>
    <property type="project" value="UniProtKB-KW"/>
</dbReference>
<name>A0ABM3N728_GALME</name>
<dbReference type="Pfam" id="PF00014">
    <property type="entry name" value="Kunitz_BPTI"/>
    <property type="match status" value="1"/>
</dbReference>
<evidence type="ECO:0000313" key="9">
    <source>
        <dbReference type="RefSeq" id="XP_052759366.1"/>
    </source>
</evidence>
<reference evidence="9" key="1">
    <citation type="submission" date="2025-08" db="UniProtKB">
        <authorList>
            <consortium name="RefSeq"/>
        </authorList>
    </citation>
    <scope>IDENTIFICATION</scope>
    <source>
        <tissue evidence="9">Whole larvae</tissue>
    </source>
</reference>
<dbReference type="InterPro" id="IPR050098">
    <property type="entry name" value="TFPI/VKTCI-like"/>
</dbReference>
<dbReference type="Gene3D" id="4.10.410.10">
    <property type="entry name" value="Pancreatic trypsin inhibitor Kunitz domain"/>
    <property type="match status" value="2"/>
</dbReference>
<keyword evidence="3" id="KW-0800">Toxin</keyword>
<dbReference type="PANTHER" id="PTHR10083">
    <property type="entry name" value="KUNITZ-TYPE PROTEASE INHIBITOR-RELATED"/>
    <property type="match status" value="1"/>
</dbReference>
<protein>
    <submittedName>
        <fullName evidence="9">LOW QUALITY PROTEIN: actinia tenebrosa protease inhibitors-like</fullName>
    </submittedName>
</protein>
<evidence type="ECO:0000256" key="4">
    <source>
        <dbReference type="ARBA" id="ARBA00022690"/>
    </source>
</evidence>
<evidence type="ECO:0000256" key="1">
    <source>
        <dbReference type="ARBA" id="ARBA00004613"/>
    </source>
</evidence>
<evidence type="ECO:0000256" key="6">
    <source>
        <dbReference type="ARBA" id="ARBA00023157"/>
    </source>
</evidence>
<gene>
    <name evidence="9" type="primary">LOC128202587</name>
</gene>
<keyword evidence="4 9" id="KW-0646">Protease inhibitor</keyword>
<evidence type="ECO:0000256" key="5">
    <source>
        <dbReference type="ARBA" id="ARBA00022900"/>
    </source>
</evidence>
<evidence type="ECO:0000256" key="3">
    <source>
        <dbReference type="ARBA" id="ARBA00022656"/>
    </source>
</evidence>
<dbReference type="InterPro" id="IPR020901">
    <property type="entry name" value="Prtase_inh_Kunz-CS"/>
</dbReference>